<dbReference type="EMBL" id="VSKK01000001">
    <property type="protein sequence ID" value="TYB79179.1"/>
    <property type="molecule type" value="Genomic_DNA"/>
</dbReference>
<dbReference type="Proteomes" id="UP000323720">
    <property type="component" value="Unassembled WGS sequence"/>
</dbReference>
<gene>
    <name evidence="1" type="ORF">ES674_05230</name>
</gene>
<sequence>MFRNYPIELNLDIKNEEELRMRIISLREIFDSGVNETVFKAIVSNLHNNQQQSSANWNKKTKEEWVNFLTPFIGGRTLNIVQLDLLFNYLITYHSGIIHNNGGTFAMTIHRLNYDGRFLFEFIALHAMDVN</sequence>
<accession>A0A5D0RDV7</accession>
<evidence type="ECO:0000313" key="2">
    <source>
        <dbReference type="Proteomes" id="UP000323720"/>
    </source>
</evidence>
<evidence type="ECO:0000313" key="1">
    <source>
        <dbReference type="EMBL" id="TYB79179.1"/>
    </source>
</evidence>
<keyword evidence="2" id="KW-1185">Reference proteome</keyword>
<reference evidence="1 2" key="1">
    <citation type="submission" date="2019-08" db="EMBL/GenBank/DDBJ databases">
        <title>Genomes of Antarctic Bizionia species.</title>
        <authorList>
            <person name="Bowman J.P."/>
        </authorList>
    </citation>
    <scope>NUCLEOTIDE SEQUENCE [LARGE SCALE GENOMIC DNA]</scope>
    <source>
        <strain evidence="1 2">ADA-4</strain>
    </source>
</reference>
<organism evidence="1 2">
    <name type="scientific">Bizionia myxarmorum</name>
    <dbReference type="NCBI Taxonomy" id="291186"/>
    <lineage>
        <taxon>Bacteria</taxon>
        <taxon>Pseudomonadati</taxon>
        <taxon>Bacteroidota</taxon>
        <taxon>Flavobacteriia</taxon>
        <taxon>Flavobacteriales</taxon>
        <taxon>Flavobacteriaceae</taxon>
        <taxon>Bizionia</taxon>
    </lineage>
</organism>
<proteinExistence type="predicted"/>
<dbReference type="RefSeq" id="WP_148402916.1">
    <property type="nucleotide sequence ID" value="NZ_VSKK01000001.1"/>
</dbReference>
<comment type="caution">
    <text evidence="1">The sequence shown here is derived from an EMBL/GenBank/DDBJ whole genome shotgun (WGS) entry which is preliminary data.</text>
</comment>
<name>A0A5D0RDV7_9FLAO</name>
<protein>
    <submittedName>
        <fullName evidence="1">Uncharacterized protein</fullName>
    </submittedName>
</protein>
<dbReference type="AlphaFoldDB" id="A0A5D0RDV7"/>